<protein>
    <submittedName>
        <fullName evidence="1">Uncharacterized protein</fullName>
    </submittedName>
</protein>
<gene>
    <name evidence="1" type="ORF">JS756_13750</name>
</gene>
<sequence>MPFDDAMTAARSWGRVSPEGRRPPGKYVVANELYQFEFVLLFESEGKELLTGVEVWRFRDEATDIRFLLEGVDVFRTPADDLPEILEEQGHEVVESDYGFDEVTDLGLRFANNSSFAYPADEEGDPLYFDYVLVSTEPVA</sequence>
<dbReference type="EMBL" id="JAFFZS010000008">
    <property type="protein sequence ID" value="MBN0045157.1"/>
    <property type="molecule type" value="Genomic_DNA"/>
</dbReference>
<evidence type="ECO:0000313" key="1">
    <source>
        <dbReference type="EMBL" id="MBN0045157.1"/>
    </source>
</evidence>
<dbReference type="Proteomes" id="UP000788262">
    <property type="component" value="Unassembled WGS sequence"/>
</dbReference>
<name>A0ABS2VPW8_STRAS</name>
<keyword evidence="2" id="KW-1185">Reference proteome</keyword>
<proteinExistence type="predicted"/>
<accession>A0ABS2VPW8</accession>
<comment type="caution">
    <text evidence="1">The sequence shown here is derived from an EMBL/GenBank/DDBJ whole genome shotgun (WGS) entry which is preliminary data.</text>
</comment>
<reference evidence="1 2" key="1">
    <citation type="submission" date="2021-02" db="EMBL/GenBank/DDBJ databases">
        <title>Whole genome sequencing of Streptomyces actuosus VRA1.</title>
        <authorList>
            <person name="Sen G."/>
            <person name="Sen A."/>
        </authorList>
    </citation>
    <scope>NUCLEOTIDE SEQUENCE [LARGE SCALE GENOMIC DNA]</scope>
    <source>
        <strain evidence="1 2">VRA1</strain>
    </source>
</reference>
<organism evidence="1 2">
    <name type="scientific">Streptomyces actuosus</name>
    <dbReference type="NCBI Taxonomy" id="1885"/>
    <lineage>
        <taxon>Bacteria</taxon>
        <taxon>Bacillati</taxon>
        <taxon>Actinomycetota</taxon>
        <taxon>Actinomycetes</taxon>
        <taxon>Kitasatosporales</taxon>
        <taxon>Streptomycetaceae</taxon>
        <taxon>Streptomyces</taxon>
    </lineage>
</organism>
<evidence type="ECO:0000313" key="2">
    <source>
        <dbReference type="Proteomes" id="UP000788262"/>
    </source>
</evidence>